<comment type="pathway">
    <text evidence="1">Plant hormone metabolism; auxin biosynthesis.</text>
</comment>
<keyword evidence="5" id="KW-0073">Auxin biosynthesis</keyword>
<evidence type="ECO:0000256" key="4">
    <source>
        <dbReference type="ARBA" id="ARBA00017871"/>
    </source>
</evidence>
<comment type="catalytic activity">
    <reaction evidence="6">
        <text>L-tryptophan + O2 = indole-3-acetamide + CO2 + H2O</text>
        <dbReference type="Rhea" id="RHEA:16165"/>
        <dbReference type="ChEBI" id="CHEBI:15377"/>
        <dbReference type="ChEBI" id="CHEBI:15379"/>
        <dbReference type="ChEBI" id="CHEBI:16031"/>
        <dbReference type="ChEBI" id="CHEBI:16526"/>
        <dbReference type="ChEBI" id="CHEBI:57912"/>
        <dbReference type="EC" id="1.13.12.3"/>
    </reaction>
</comment>
<dbReference type="SUPFAM" id="SSF54373">
    <property type="entry name" value="FAD-linked reductases, C-terminal domain"/>
    <property type="match status" value="1"/>
</dbReference>
<dbReference type="PANTHER" id="PTHR10742:SF410">
    <property type="entry name" value="LYSINE-SPECIFIC HISTONE DEMETHYLASE 2"/>
    <property type="match status" value="1"/>
</dbReference>
<gene>
    <name evidence="8" type="ORF">P256_01888</name>
</gene>
<dbReference type="InterPro" id="IPR050281">
    <property type="entry name" value="Flavin_monoamine_oxidase"/>
</dbReference>
<dbReference type="SUPFAM" id="SSF51905">
    <property type="entry name" value="FAD/NAD(P)-binding domain"/>
    <property type="match status" value="1"/>
</dbReference>
<organism evidence="8 9">
    <name type="scientific">Acinetobacter nectaris CIP 110549</name>
    <dbReference type="NCBI Taxonomy" id="1392540"/>
    <lineage>
        <taxon>Bacteria</taxon>
        <taxon>Pseudomonadati</taxon>
        <taxon>Pseudomonadota</taxon>
        <taxon>Gammaproteobacteria</taxon>
        <taxon>Moraxellales</taxon>
        <taxon>Moraxellaceae</taxon>
        <taxon>Acinetobacter</taxon>
    </lineage>
</organism>
<dbReference type="PROSITE" id="PS51257">
    <property type="entry name" value="PROKAR_LIPOPROTEIN"/>
    <property type="match status" value="1"/>
</dbReference>
<evidence type="ECO:0000313" key="9">
    <source>
        <dbReference type="Proteomes" id="UP000023785"/>
    </source>
</evidence>
<dbReference type="STRING" id="1392540.P256_01888"/>
<comment type="similarity">
    <text evidence="2">Belongs to the tryptophan 2-monooxygenase family.</text>
</comment>
<dbReference type="GO" id="GO:0009851">
    <property type="term" value="P:auxin biosynthetic process"/>
    <property type="evidence" value="ECO:0007669"/>
    <property type="project" value="UniProtKB-KW"/>
</dbReference>
<evidence type="ECO:0000313" key="8">
    <source>
        <dbReference type="EMBL" id="ESK38354.1"/>
    </source>
</evidence>
<keyword evidence="9" id="KW-1185">Reference proteome</keyword>
<evidence type="ECO:0000256" key="6">
    <source>
        <dbReference type="ARBA" id="ARBA00047321"/>
    </source>
</evidence>
<feature type="domain" description="Amine oxidase" evidence="7">
    <location>
        <begin position="19"/>
        <end position="429"/>
    </location>
</feature>
<dbReference type="PANTHER" id="PTHR10742">
    <property type="entry name" value="FLAVIN MONOAMINE OXIDASE"/>
    <property type="match status" value="1"/>
</dbReference>
<reference evidence="8 9" key="1">
    <citation type="submission" date="2013-10" db="EMBL/GenBank/DDBJ databases">
        <title>The Genome Sequence of Acinetobacter nectaris CIP 110549.</title>
        <authorList>
            <consortium name="The Broad Institute Genomics Platform"/>
            <consortium name="The Broad Institute Genome Sequencing Center for Infectious Disease"/>
            <person name="Cerqueira G."/>
            <person name="Feldgarden M."/>
            <person name="Courvalin P."/>
            <person name="Grillot-Courvalin C."/>
            <person name="Clermont D."/>
            <person name="Rocha E."/>
            <person name="Yoon E.-J."/>
            <person name="Nemec A."/>
            <person name="Young S.K."/>
            <person name="Zeng Q."/>
            <person name="Gargeya S."/>
            <person name="Fitzgerald M."/>
            <person name="Abouelleil A."/>
            <person name="Alvarado L."/>
            <person name="Berlin A.M."/>
            <person name="Chapman S.B."/>
            <person name="Gainer-Dewar J."/>
            <person name="Goldberg J."/>
            <person name="Gnerre S."/>
            <person name="Griggs A."/>
            <person name="Gujja S."/>
            <person name="Hansen M."/>
            <person name="Howarth C."/>
            <person name="Imamovic A."/>
            <person name="Ireland A."/>
            <person name="Larimer J."/>
            <person name="McCowan C."/>
            <person name="Murphy C."/>
            <person name="Pearson M."/>
            <person name="Poon T.W."/>
            <person name="Priest M."/>
            <person name="Roberts A."/>
            <person name="Saif S."/>
            <person name="Shea T."/>
            <person name="Sykes S."/>
            <person name="Wortman J."/>
            <person name="Nusbaum C."/>
            <person name="Birren B."/>
        </authorList>
    </citation>
    <scope>NUCLEOTIDE SEQUENCE [LARGE SCALE GENOMIC DNA]</scope>
    <source>
        <strain evidence="8 9">CIP 110549</strain>
    </source>
</reference>
<dbReference type="AlphaFoldDB" id="V2USP9"/>
<evidence type="ECO:0000256" key="5">
    <source>
        <dbReference type="ARBA" id="ARBA00023070"/>
    </source>
</evidence>
<evidence type="ECO:0000256" key="2">
    <source>
        <dbReference type="ARBA" id="ARBA00005833"/>
    </source>
</evidence>
<dbReference type="OrthoDB" id="337830at2"/>
<evidence type="ECO:0000256" key="3">
    <source>
        <dbReference type="ARBA" id="ARBA00012535"/>
    </source>
</evidence>
<dbReference type="EMBL" id="AYER01000007">
    <property type="protein sequence ID" value="ESK38354.1"/>
    <property type="molecule type" value="Genomic_DNA"/>
</dbReference>
<evidence type="ECO:0000256" key="1">
    <source>
        <dbReference type="ARBA" id="ARBA00004814"/>
    </source>
</evidence>
<dbReference type="GO" id="GO:0050361">
    <property type="term" value="F:tryptophan 2-monooxygenase activity"/>
    <property type="evidence" value="ECO:0007669"/>
    <property type="project" value="UniProtKB-EC"/>
</dbReference>
<accession>V2USP9</accession>
<dbReference type="Proteomes" id="UP000023785">
    <property type="component" value="Unassembled WGS sequence"/>
</dbReference>
<dbReference type="InterPro" id="IPR036188">
    <property type="entry name" value="FAD/NAD-bd_sf"/>
</dbReference>
<protein>
    <recommendedName>
        <fullName evidence="4">Tryptophan 2-monooxygenase</fullName>
        <ecNumber evidence="3">1.13.12.3</ecNumber>
    </recommendedName>
</protein>
<dbReference type="PATRIC" id="fig|1392540.3.peg.1822"/>
<dbReference type="InterPro" id="IPR002937">
    <property type="entry name" value="Amino_oxidase"/>
</dbReference>
<dbReference type="Gene3D" id="3.90.660.10">
    <property type="match status" value="1"/>
</dbReference>
<name>V2USP9_9GAMM</name>
<dbReference type="EC" id="1.13.12.3" evidence="3"/>
<dbReference type="Gene3D" id="3.50.50.60">
    <property type="entry name" value="FAD/NAD(P)-binding domain"/>
    <property type="match status" value="1"/>
</dbReference>
<comment type="caution">
    <text evidence="8">The sequence shown here is derived from an EMBL/GenBank/DDBJ whole genome shotgun (WGS) entry which is preliminary data.</text>
</comment>
<dbReference type="eggNOG" id="COG1231">
    <property type="taxonomic scope" value="Bacteria"/>
</dbReference>
<sequence>MTLKQENGILPIIIIGAGVAGLSCARQLQAHHQHVVILEARERIGGRVHSKMIADRVFDLGASWIHGIEGNPIWDIVKKEGIETEIFNYDVSTFLHDGGQPFSIQEKDQFLSYILEIEKALASHQGCSALDVVSSTINTLEIKNHALKMKLQSFFERVANDPFATDLSTLAANYQHYEGYFSGDKVVFPSGYEQVVYSIAKNLEIQLNVNVKEIIQTKGHIVVIDAEGQQFLASKVVVTVPLGVLKAKKITFTPELPSAHQHAIDHMGYGSFNKVFFQLDEPLDFIAKNTTSTNSYFFWHDDYCFNILDLSEIYKTPTYLMLFGGQQSIFIDRSNDLEVWSFISQHLRVYTTSLPAIPKQSVITRWGADIYSYGSFSFPALHHTEELVQRLNRNIDERIFLSGEHCNIQYAGTVHGAYLHGKDVANQIIQMVKN</sequence>
<dbReference type="Pfam" id="PF01593">
    <property type="entry name" value="Amino_oxidase"/>
    <property type="match status" value="1"/>
</dbReference>
<evidence type="ECO:0000259" key="7">
    <source>
        <dbReference type="Pfam" id="PF01593"/>
    </source>
</evidence>
<dbReference type="HOGENOM" id="CLU_004498_10_3_6"/>
<dbReference type="RefSeq" id="WP_023273511.1">
    <property type="nucleotide sequence ID" value="NZ_KI530734.1"/>
</dbReference>
<proteinExistence type="inferred from homology"/>